<protein>
    <submittedName>
        <fullName evidence="2">Uncharacterized protein</fullName>
    </submittedName>
</protein>
<evidence type="ECO:0000256" key="1">
    <source>
        <dbReference type="SAM" id="Phobius"/>
    </source>
</evidence>
<reference evidence="3" key="1">
    <citation type="submission" date="2017-10" db="EMBL/GenBank/DDBJ databases">
        <title>Rapid genome shrinkage in a self-fertile nematode reveals novel sperm competition proteins.</title>
        <authorList>
            <person name="Yin D."/>
            <person name="Schwarz E.M."/>
            <person name="Thomas C.G."/>
            <person name="Felde R.L."/>
            <person name="Korf I.F."/>
            <person name="Cutter A.D."/>
            <person name="Schartner C.M."/>
            <person name="Ralston E.J."/>
            <person name="Meyer B.J."/>
            <person name="Haag E.S."/>
        </authorList>
    </citation>
    <scope>NUCLEOTIDE SEQUENCE [LARGE SCALE GENOMIC DNA]</scope>
    <source>
        <strain evidence="3">JU1422</strain>
    </source>
</reference>
<proteinExistence type="predicted"/>
<name>A0A2G5TVA7_9PELO</name>
<dbReference type="Proteomes" id="UP000230233">
    <property type="component" value="Chromosome IV"/>
</dbReference>
<feature type="transmembrane region" description="Helical" evidence="1">
    <location>
        <begin position="31"/>
        <end position="49"/>
    </location>
</feature>
<gene>
    <name evidence="2" type="primary">Cnig_chr_IV.g12011</name>
    <name evidence="2" type="ORF">B9Z55_012011</name>
</gene>
<feature type="transmembrane region" description="Helical" evidence="1">
    <location>
        <begin position="92"/>
        <end position="116"/>
    </location>
</feature>
<evidence type="ECO:0000313" key="3">
    <source>
        <dbReference type="Proteomes" id="UP000230233"/>
    </source>
</evidence>
<feature type="transmembrane region" description="Helical" evidence="1">
    <location>
        <begin position="61"/>
        <end position="80"/>
    </location>
</feature>
<dbReference type="AlphaFoldDB" id="A0A2G5TVA7"/>
<organism evidence="2 3">
    <name type="scientific">Caenorhabditis nigoni</name>
    <dbReference type="NCBI Taxonomy" id="1611254"/>
    <lineage>
        <taxon>Eukaryota</taxon>
        <taxon>Metazoa</taxon>
        <taxon>Ecdysozoa</taxon>
        <taxon>Nematoda</taxon>
        <taxon>Chromadorea</taxon>
        <taxon>Rhabditida</taxon>
        <taxon>Rhabditina</taxon>
        <taxon>Rhabditomorpha</taxon>
        <taxon>Rhabditoidea</taxon>
        <taxon>Rhabditidae</taxon>
        <taxon>Peloderinae</taxon>
        <taxon>Caenorhabditis</taxon>
    </lineage>
</organism>
<comment type="caution">
    <text evidence="2">The sequence shown here is derived from an EMBL/GenBank/DDBJ whole genome shotgun (WGS) entry which is preliminary data.</text>
</comment>
<dbReference type="EMBL" id="PDUG01000004">
    <property type="protein sequence ID" value="PIC31249.1"/>
    <property type="molecule type" value="Genomic_DNA"/>
</dbReference>
<sequence length="122" mass="13986">MPSSFSLEKGLKFYTAFNACFAISSLWNQDFVIFSISLVLILIGGVSYLEYKKCRLTGMPVLILVMMTIWILSFFKTFYWNTPVFLLSVYNMLVLVTLSFSIPFFAYILMVVLLLGQSIDDD</sequence>
<accession>A0A2G5TVA7</accession>
<evidence type="ECO:0000313" key="2">
    <source>
        <dbReference type="EMBL" id="PIC31249.1"/>
    </source>
</evidence>
<keyword evidence="1" id="KW-0472">Membrane</keyword>
<keyword evidence="3" id="KW-1185">Reference proteome</keyword>
<keyword evidence="1" id="KW-0812">Transmembrane</keyword>
<keyword evidence="1" id="KW-1133">Transmembrane helix</keyword>